<comment type="caution">
    <text evidence="3">The sequence shown here is derived from an EMBL/GenBank/DDBJ whole genome shotgun (WGS) entry which is preliminary data.</text>
</comment>
<dbReference type="EMBL" id="SPLM01000072">
    <property type="protein sequence ID" value="TMW63280.1"/>
    <property type="molecule type" value="Genomic_DNA"/>
</dbReference>
<evidence type="ECO:0000256" key="1">
    <source>
        <dbReference type="SAM" id="MobiDB-lite"/>
    </source>
</evidence>
<feature type="compositionally biased region" description="Low complexity" evidence="1">
    <location>
        <begin position="91"/>
        <end position="185"/>
    </location>
</feature>
<evidence type="ECO:0000313" key="3">
    <source>
        <dbReference type="EMBL" id="TMW63280.1"/>
    </source>
</evidence>
<evidence type="ECO:0000313" key="4">
    <source>
        <dbReference type="Proteomes" id="UP000794436"/>
    </source>
</evidence>
<reference evidence="3" key="1">
    <citation type="submission" date="2019-03" db="EMBL/GenBank/DDBJ databases">
        <title>Long read genome sequence of the mycoparasitic Pythium oligandrum ATCC 38472 isolated from sugarbeet rhizosphere.</title>
        <authorList>
            <person name="Gaulin E."/>
        </authorList>
    </citation>
    <scope>NUCLEOTIDE SEQUENCE</scope>
    <source>
        <strain evidence="3">ATCC 38472_TT</strain>
    </source>
</reference>
<keyword evidence="2" id="KW-0732">Signal</keyword>
<feature type="chain" id="PRO_5035443431" evidence="2">
    <location>
        <begin position="18"/>
        <end position="358"/>
    </location>
</feature>
<proteinExistence type="predicted"/>
<dbReference type="OrthoDB" id="93559at2759"/>
<name>A0A8K1CHE8_PYTOL</name>
<accession>A0A8K1CHE8</accession>
<organism evidence="3 4">
    <name type="scientific">Pythium oligandrum</name>
    <name type="common">Mycoparasitic fungus</name>
    <dbReference type="NCBI Taxonomy" id="41045"/>
    <lineage>
        <taxon>Eukaryota</taxon>
        <taxon>Sar</taxon>
        <taxon>Stramenopiles</taxon>
        <taxon>Oomycota</taxon>
        <taxon>Peronosporomycetes</taxon>
        <taxon>Pythiales</taxon>
        <taxon>Pythiaceae</taxon>
        <taxon>Pythium</taxon>
    </lineage>
</organism>
<protein>
    <submittedName>
        <fullName evidence="3">Uncharacterized protein</fullName>
    </submittedName>
</protein>
<feature type="compositionally biased region" description="Pro residues" evidence="1">
    <location>
        <begin position="186"/>
        <end position="197"/>
    </location>
</feature>
<keyword evidence="4" id="KW-1185">Reference proteome</keyword>
<feature type="signal peptide" evidence="2">
    <location>
        <begin position="1"/>
        <end position="17"/>
    </location>
</feature>
<feature type="region of interest" description="Disordered" evidence="1">
    <location>
        <begin position="91"/>
        <end position="212"/>
    </location>
</feature>
<sequence length="358" mass="36987">MFRSFIVALLFTSCARAYAPCEDGQFEMSVEGIEGIFCVADTPICIAQESNGSCPDVQEGLPYGSYCGRVRAGVYGCKVLDAESIKTLTPAPAQETPAPETQAPQTQAPQTPAPETQAPETQAPQTPVPETQAPVTQAPQTPAPETQAPETQAPQTPAPETQAPVTQAPQTPAPETQAPVTQAPQTPAPATPAPQTPAPVTQAPQTPAPVVSIVPPRGPYCGGLEGWSPMSIEGVEPVLCVQEPACVADRSSGNCPGPQEGLQWGSYCDVVRTGVYGCRPYNGTDIPTDAVYPLVRSCADNTAGDTSVSVAGADTFCAFEPVCSGNRKGNCPGKQDGLDQDSICVGIATGVFGCVLQA</sequence>
<evidence type="ECO:0000256" key="2">
    <source>
        <dbReference type="SAM" id="SignalP"/>
    </source>
</evidence>
<dbReference type="AlphaFoldDB" id="A0A8K1CHE8"/>
<feature type="compositionally biased region" description="Low complexity" evidence="1">
    <location>
        <begin position="198"/>
        <end position="210"/>
    </location>
</feature>
<dbReference type="Proteomes" id="UP000794436">
    <property type="component" value="Unassembled WGS sequence"/>
</dbReference>
<gene>
    <name evidence="3" type="ORF">Poli38472_002221</name>
</gene>